<accession>A0AAD9CVT8</accession>
<dbReference type="InterPro" id="IPR052523">
    <property type="entry name" value="Trichothecene_AcTrans"/>
</dbReference>
<organism evidence="2 3">
    <name type="scientific">Papiliotrema laurentii</name>
    <name type="common">Cryptococcus laurentii</name>
    <dbReference type="NCBI Taxonomy" id="5418"/>
    <lineage>
        <taxon>Eukaryota</taxon>
        <taxon>Fungi</taxon>
        <taxon>Dikarya</taxon>
        <taxon>Basidiomycota</taxon>
        <taxon>Agaricomycotina</taxon>
        <taxon>Tremellomycetes</taxon>
        <taxon>Tremellales</taxon>
        <taxon>Rhynchogastremaceae</taxon>
        <taxon>Papiliotrema</taxon>
    </lineage>
</organism>
<dbReference type="PANTHER" id="PTHR42791:SF1">
    <property type="entry name" value="N-ACETYLTRANSFERASE DOMAIN-CONTAINING PROTEIN"/>
    <property type="match status" value="1"/>
</dbReference>
<evidence type="ECO:0000313" key="2">
    <source>
        <dbReference type="EMBL" id="KAK1921669.1"/>
    </source>
</evidence>
<dbReference type="CDD" id="cd04301">
    <property type="entry name" value="NAT_SF"/>
    <property type="match status" value="1"/>
</dbReference>
<evidence type="ECO:0000259" key="1">
    <source>
        <dbReference type="PROSITE" id="PS51186"/>
    </source>
</evidence>
<reference evidence="2" key="1">
    <citation type="submission" date="2023-02" db="EMBL/GenBank/DDBJ databases">
        <title>Identification and recombinant expression of a fungal hydrolase from Papiliotrema laurentii that hydrolyzes apple cutin and clears colloidal polyester polyurethane.</title>
        <authorList>
            <consortium name="DOE Joint Genome Institute"/>
            <person name="Roman V.A."/>
            <person name="Bojanowski C."/>
            <person name="Crable B.R."/>
            <person name="Wagner D.N."/>
            <person name="Hung C.S."/>
            <person name="Nadeau L.J."/>
            <person name="Schratz L."/>
            <person name="Haridas S."/>
            <person name="Pangilinan J."/>
            <person name="Lipzen A."/>
            <person name="Na H."/>
            <person name="Yan M."/>
            <person name="Ng V."/>
            <person name="Grigoriev I.V."/>
            <person name="Spatafora J.W."/>
            <person name="Barlow D."/>
            <person name="Biffinger J."/>
            <person name="Kelley-Loughnane N."/>
            <person name="Varaljay V.A."/>
            <person name="Crookes-Goodson W.J."/>
        </authorList>
    </citation>
    <scope>NUCLEOTIDE SEQUENCE</scope>
    <source>
        <strain evidence="2">5307AH</strain>
    </source>
</reference>
<sequence length="214" mass="23929">MPASEIICRRLVDPTPEDFARCLEVINQGFKHTAIYLQDCGGDTELINMRDDAVLRADLLDREVWTASVDGEIGSLCVVVPPGGSATQGKKALLAEFQSVRPKEHKEWEEKVLGPLKKARGEKVLELNKGPAYHLSKLVTHPDHRRQGLASALMDMLVERLDAEDMAMSLTTQSEPNVDFYARWGFEKVFEAPFDYIDGSPGMFIGMLRARRSP</sequence>
<dbReference type="GO" id="GO:0016747">
    <property type="term" value="F:acyltransferase activity, transferring groups other than amino-acyl groups"/>
    <property type="evidence" value="ECO:0007669"/>
    <property type="project" value="InterPro"/>
</dbReference>
<comment type="caution">
    <text evidence="2">The sequence shown here is derived from an EMBL/GenBank/DDBJ whole genome shotgun (WGS) entry which is preliminary data.</text>
</comment>
<feature type="domain" description="N-acetyltransferase" evidence="1">
    <location>
        <begin position="9"/>
        <end position="212"/>
    </location>
</feature>
<dbReference type="InterPro" id="IPR000182">
    <property type="entry name" value="GNAT_dom"/>
</dbReference>
<name>A0AAD9CVT8_PAPLA</name>
<dbReference type="Gene3D" id="3.40.630.30">
    <property type="match status" value="1"/>
</dbReference>
<proteinExistence type="predicted"/>
<dbReference type="EMBL" id="JAODAN010000010">
    <property type="protein sequence ID" value="KAK1921669.1"/>
    <property type="molecule type" value="Genomic_DNA"/>
</dbReference>
<dbReference type="Proteomes" id="UP001182556">
    <property type="component" value="Unassembled WGS sequence"/>
</dbReference>
<dbReference type="PANTHER" id="PTHR42791">
    <property type="entry name" value="GNAT FAMILY ACETYLTRANSFERASE"/>
    <property type="match status" value="1"/>
</dbReference>
<keyword evidence="3" id="KW-1185">Reference proteome</keyword>
<dbReference type="SUPFAM" id="SSF55729">
    <property type="entry name" value="Acyl-CoA N-acyltransferases (Nat)"/>
    <property type="match status" value="1"/>
</dbReference>
<dbReference type="AlphaFoldDB" id="A0AAD9CVT8"/>
<dbReference type="Pfam" id="PF13673">
    <property type="entry name" value="Acetyltransf_10"/>
    <property type="match status" value="1"/>
</dbReference>
<gene>
    <name evidence="2" type="ORF">DB88DRAFT_74981</name>
</gene>
<dbReference type="PROSITE" id="PS51186">
    <property type="entry name" value="GNAT"/>
    <property type="match status" value="1"/>
</dbReference>
<protein>
    <submittedName>
        <fullName evidence="2">Acyl-CoA N-acyltransferase</fullName>
    </submittedName>
</protein>
<evidence type="ECO:0000313" key="3">
    <source>
        <dbReference type="Proteomes" id="UP001182556"/>
    </source>
</evidence>
<dbReference type="InterPro" id="IPR016181">
    <property type="entry name" value="Acyl_CoA_acyltransferase"/>
</dbReference>